<dbReference type="AlphaFoldDB" id="A0A645C9A6"/>
<comment type="caution">
    <text evidence="1">The sequence shown here is derived from an EMBL/GenBank/DDBJ whole genome shotgun (WGS) entry which is preliminary data.</text>
</comment>
<dbReference type="EMBL" id="VSSQ01024544">
    <property type="protein sequence ID" value="MPM72124.1"/>
    <property type="molecule type" value="Genomic_DNA"/>
</dbReference>
<name>A0A645C9A6_9ZZZZ</name>
<sequence length="236" mass="28581">MKKIIIAFCLFLFPFAFVFPQTEVDTIQTEVDSACMRNLEGIFKAHDLKIKYETVKYIYTHKERVFFKNESFESDSFLNSFFQLIRGFPYREDLKDSIPKGKPGELVKVEFMQKEEMNEYLEQLNYTPQEAYKEYKEYIRNIKLEKEKYLTCIEVELAKGDESEYAKRRLFYDFKDPRSSLMVWISELDFLRVFDEFILNDDNEVLPDFLRVMTYLECDCKIPSFEKFLRRYKLEN</sequence>
<organism evidence="1">
    <name type="scientific">bioreactor metagenome</name>
    <dbReference type="NCBI Taxonomy" id="1076179"/>
    <lineage>
        <taxon>unclassified sequences</taxon>
        <taxon>metagenomes</taxon>
        <taxon>ecological metagenomes</taxon>
    </lineage>
</organism>
<accession>A0A645C9A6</accession>
<reference evidence="1" key="1">
    <citation type="submission" date="2019-08" db="EMBL/GenBank/DDBJ databases">
        <authorList>
            <person name="Kucharzyk K."/>
            <person name="Murdoch R.W."/>
            <person name="Higgins S."/>
            <person name="Loffler F."/>
        </authorList>
    </citation>
    <scope>NUCLEOTIDE SEQUENCE</scope>
</reference>
<gene>
    <name evidence="1" type="ORF">SDC9_119097</name>
</gene>
<proteinExistence type="predicted"/>
<protein>
    <submittedName>
        <fullName evidence="1">Uncharacterized protein</fullName>
    </submittedName>
</protein>
<evidence type="ECO:0000313" key="1">
    <source>
        <dbReference type="EMBL" id="MPM72124.1"/>
    </source>
</evidence>